<name>A0A9X4MKT4_9BACT</name>
<sequence length="187" mass="20778">MIPDSQFTSTFLNLNHLAGVCPGWLFLPGMLFQNTEAWWKHSSRQTPHEGIDLLFLTDRDGQRQELPKQGLIPPLWDGEVIALFDDFLGSTVVVRHSVMDGQGWRLVSLYGHVHPLVECGAQVCADKPLATVATGKVRGSSAPPDHLHLSLGWLAPGWRATELEWPTLWRNPGIVLIDPLPLIQPKA</sequence>
<evidence type="ECO:0008006" key="3">
    <source>
        <dbReference type="Google" id="ProtNLM"/>
    </source>
</evidence>
<evidence type="ECO:0000313" key="1">
    <source>
        <dbReference type="EMBL" id="MDG4474662.1"/>
    </source>
</evidence>
<keyword evidence="2" id="KW-1185">Reference proteome</keyword>
<protein>
    <recommendedName>
        <fullName evidence="3">Peptidase M23 domain-containing protein</fullName>
    </recommendedName>
</protein>
<dbReference type="Proteomes" id="UP001154240">
    <property type="component" value="Unassembled WGS sequence"/>
</dbReference>
<gene>
    <name evidence="1" type="ORF">OLX77_00630</name>
</gene>
<dbReference type="EMBL" id="JAPHEH010000001">
    <property type="protein sequence ID" value="MDG4474662.1"/>
    <property type="molecule type" value="Genomic_DNA"/>
</dbReference>
<dbReference type="Gene3D" id="2.70.70.10">
    <property type="entry name" value="Glucose Permease (Domain IIA)"/>
    <property type="match status" value="1"/>
</dbReference>
<comment type="caution">
    <text evidence="1">The sequence shown here is derived from an EMBL/GenBank/DDBJ whole genome shotgun (WGS) entry which is preliminary data.</text>
</comment>
<accession>A0A9X4MKT4</accession>
<dbReference type="RefSeq" id="WP_307631643.1">
    <property type="nucleotide sequence ID" value="NZ_JAPHEH010000001.1"/>
</dbReference>
<reference evidence="1" key="1">
    <citation type="journal article" date="2022" name="bioRxiv">
        <title>Thiovibrio frasassiensisgen. nov., sp. nov., an autotrophic, elemental sulfur disproportionating bacterium isolated from sulfidic karst sediment, and proposal of Thiovibrionaceae fam. nov.</title>
        <authorList>
            <person name="Aronson H."/>
            <person name="Thomas C."/>
            <person name="Bhattacharyya M."/>
            <person name="Eckstein S."/>
            <person name="Jensen S."/>
            <person name="Barco R."/>
            <person name="Macalady J."/>
            <person name="Amend J."/>
        </authorList>
    </citation>
    <scope>NUCLEOTIDE SEQUENCE</scope>
    <source>
        <strain evidence="1">RS19-109</strain>
    </source>
</reference>
<dbReference type="AlphaFoldDB" id="A0A9X4MKT4"/>
<reference evidence="1" key="2">
    <citation type="submission" date="2022-10" db="EMBL/GenBank/DDBJ databases">
        <authorList>
            <person name="Aronson H.S."/>
        </authorList>
    </citation>
    <scope>NUCLEOTIDE SEQUENCE</scope>
    <source>
        <strain evidence="1">RS19-109</strain>
    </source>
</reference>
<organism evidence="1 2">
    <name type="scientific">Thiovibrio frasassiensis</name>
    <dbReference type="NCBI Taxonomy" id="2984131"/>
    <lineage>
        <taxon>Bacteria</taxon>
        <taxon>Pseudomonadati</taxon>
        <taxon>Thermodesulfobacteriota</taxon>
        <taxon>Desulfobulbia</taxon>
        <taxon>Desulfobulbales</taxon>
        <taxon>Thiovibrionaceae</taxon>
        <taxon>Thiovibrio</taxon>
    </lineage>
</organism>
<proteinExistence type="predicted"/>
<evidence type="ECO:0000313" key="2">
    <source>
        <dbReference type="Proteomes" id="UP001154240"/>
    </source>
</evidence>
<dbReference type="InterPro" id="IPR011055">
    <property type="entry name" value="Dup_hybrid_motif"/>
</dbReference>